<dbReference type="GO" id="GO:0005737">
    <property type="term" value="C:cytoplasm"/>
    <property type="evidence" value="ECO:0000318"/>
    <property type="project" value="GO_Central"/>
</dbReference>
<proteinExistence type="inferred from homology"/>
<dbReference type="EMBL" id="DS469769">
    <property type="protein sequence ID" value="EDO33515.1"/>
    <property type="molecule type" value="Genomic_DNA"/>
</dbReference>
<comment type="catalytic activity">
    <reaction evidence="5">
        <text>an N-terminal L-alpha-aminoacyl-[protein] + L-arginyl-tRNA(Arg) = an N-terminal L-arginyl-L-aminoacyl-[protein] + tRNA(Arg) + H(+)</text>
        <dbReference type="Rhea" id="RHEA:10208"/>
        <dbReference type="Rhea" id="RHEA-COMP:9658"/>
        <dbReference type="Rhea" id="RHEA-COMP:9673"/>
        <dbReference type="Rhea" id="RHEA-COMP:10636"/>
        <dbReference type="Rhea" id="RHEA-COMP:10638"/>
        <dbReference type="ChEBI" id="CHEBI:15378"/>
        <dbReference type="ChEBI" id="CHEBI:78442"/>
        <dbReference type="ChEBI" id="CHEBI:78513"/>
        <dbReference type="ChEBI" id="CHEBI:78597"/>
        <dbReference type="ChEBI" id="CHEBI:83562"/>
        <dbReference type="EC" id="2.3.2.8"/>
    </reaction>
</comment>
<dbReference type="HOGENOM" id="CLU_020349_1_1_1"/>
<keyword evidence="4 5" id="KW-0012">Acyltransferase</keyword>
<dbReference type="Pfam" id="PF04377">
    <property type="entry name" value="ATE_C"/>
    <property type="match status" value="1"/>
</dbReference>
<keyword evidence="2 5" id="KW-0808">Transferase</keyword>
<evidence type="ECO:0000259" key="7">
    <source>
        <dbReference type="Pfam" id="PF04376"/>
    </source>
</evidence>
<gene>
    <name evidence="9" type="ORF">NEMVEDRAFT_v1g216527</name>
</gene>
<dbReference type="PIRSF" id="PIRSF037207">
    <property type="entry name" value="ATE1_euk"/>
    <property type="match status" value="1"/>
</dbReference>
<evidence type="ECO:0000256" key="5">
    <source>
        <dbReference type="PIRNR" id="PIRNR037207"/>
    </source>
</evidence>
<dbReference type="EC" id="2.3.2.8" evidence="5"/>
<dbReference type="PANTHER" id="PTHR21367">
    <property type="entry name" value="ARGININE-TRNA-PROTEIN TRANSFERASE 1"/>
    <property type="match status" value="1"/>
</dbReference>
<feature type="region of interest" description="Disordered" evidence="6">
    <location>
        <begin position="173"/>
        <end position="205"/>
    </location>
</feature>
<name>A7SRZ7_NEMVE</name>
<evidence type="ECO:0000313" key="9">
    <source>
        <dbReference type="EMBL" id="EDO33515.1"/>
    </source>
</evidence>
<evidence type="ECO:0000256" key="2">
    <source>
        <dbReference type="ARBA" id="ARBA00022679"/>
    </source>
</evidence>
<comment type="function">
    <text evidence="5">Involved in the post-translational conjugation of arginine to the N-terminal aspartate or glutamate of a protein. This arginylation is required for degradation of the protein via the ubiquitin pathway.</text>
</comment>
<dbReference type="STRING" id="45351.A7SRZ7"/>
<dbReference type="Proteomes" id="UP000001593">
    <property type="component" value="Unassembled WGS sequence"/>
</dbReference>
<protein>
    <recommendedName>
        <fullName evidence="5">Arginyl-tRNA--protein transferase 1</fullName>
        <shortName evidence="5">Arginyltransferase 1</shortName>
        <shortName evidence="5">R-transferase 1</shortName>
        <ecNumber evidence="5">2.3.2.8</ecNumber>
    </recommendedName>
    <alternativeName>
        <fullName evidence="5">Arginine-tRNA--protein transferase 1</fullName>
    </alternativeName>
</protein>
<dbReference type="OMA" id="NTRDWIR"/>
<evidence type="ECO:0000256" key="6">
    <source>
        <dbReference type="SAM" id="MobiDB-lite"/>
    </source>
</evidence>
<keyword evidence="3 5" id="KW-0833">Ubl conjugation pathway</keyword>
<comment type="similarity">
    <text evidence="1 5">Belongs to the R-transferase family.</text>
</comment>
<dbReference type="InterPro" id="IPR030700">
    <property type="entry name" value="N-end_Aminoacyl_Trfase"/>
</dbReference>
<evidence type="ECO:0000256" key="3">
    <source>
        <dbReference type="ARBA" id="ARBA00022786"/>
    </source>
</evidence>
<dbReference type="PANTHER" id="PTHR21367:SF1">
    <property type="entry name" value="ARGINYL-TRNA--PROTEIN TRANSFERASE 1"/>
    <property type="match status" value="1"/>
</dbReference>
<dbReference type="InterPro" id="IPR007471">
    <property type="entry name" value="N-end_Aminoacyl_Trfase_N"/>
</dbReference>
<feature type="domain" description="N-end aminoacyl transferase N-terminal" evidence="7">
    <location>
        <begin position="17"/>
        <end position="87"/>
    </location>
</feature>
<evidence type="ECO:0000259" key="8">
    <source>
        <dbReference type="Pfam" id="PF04377"/>
    </source>
</evidence>
<dbReference type="InterPro" id="IPR007472">
    <property type="entry name" value="N-end_Aminoacyl_Trfase_C"/>
</dbReference>
<dbReference type="GO" id="GO:0010498">
    <property type="term" value="P:proteasomal protein catabolic process"/>
    <property type="evidence" value="ECO:0000318"/>
    <property type="project" value="GO_Central"/>
</dbReference>
<evidence type="ECO:0000256" key="1">
    <source>
        <dbReference type="ARBA" id="ARBA00009991"/>
    </source>
</evidence>
<dbReference type="InParanoid" id="A7SRZ7"/>
<reference evidence="9 10" key="1">
    <citation type="journal article" date="2007" name="Science">
        <title>Sea anemone genome reveals ancestral eumetazoan gene repertoire and genomic organization.</title>
        <authorList>
            <person name="Putnam N.H."/>
            <person name="Srivastava M."/>
            <person name="Hellsten U."/>
            <person name="Dirks B."/>
            <person name="Chapman J."/>
            <person name="Salamov A."/>
            <person name="Terry A."/>
            <person name="Shapiro H."/>
            <person name="Lindquist E."/>
            <person name="Kapitonov V.V."/>
            <person name="Jurka J."/>
            <person name="Genikhovich G."/>
            <person name="Grigoriev I.V."/>
            <person name="Lucas S.M."/>
            <person name="Steele R.E."/>
            <person name="Finnerty J.R."/>
            <person name="Technau U."/>
            <person name="Martindale M.Q."/>
            <person name="Rokhsar D.S."/>
        </authorList>
    </citation>
    <scope>NUCLEOTIDE SEQUENCE [LARGE SCALE GENOMIC DNA]</scope>
    <source>
        <strain evidence="10">CH2 X CH6</strain>
    </source>
</reference>
<feature type="compositionally biased region" description="Basic residues" evidence="6">
    <location>
        <begin position="187"/>
        <end position="204"/>
    </location>
</feature>
<dbReference type="InterPro" id="IPR017137">
    <property type="entry name" value="Arg-tRNA-P_Trfase_1_euk"/>
</dbReference>
<accession>A7SRZ7</accession>
<dbReference type="eggNOG" id="KOG1193">
    <property type="taxonomic scope" value="Eukaryota"/>
</dbReference>
<dbReference type="AlphaFoldDB" id="A7SRZ7"/>
<dbReference type="PhylomeDB" id="A7SRZ7"/>
<dbReference type="Pfam" id="PF04376">
    <property type="entry name" value="ATE_N"/>
    <property type="match status" value="1"/>
</dbReference>
<feature type="domain" description="N-end rule aminoacyl transferase C-terminal" evidence="8">
    <location>
        <begin position="197"/>
        <end position="281"/>
    </location>
</feature>
<evidence type="ECO:0000256" key="4">
    <source>
        <dbReference type="ARBA" id="ARBA00023315"/>
    </source>
</evidence>
<organism evidence="9 10">
    <name type="scientific">Nematostella vectensis</name>
    <name type="common">Starlet sea anemone</name>
    <dbReference type="NCBI Taxonomy" id="45351"/>
    <lineage>
        <taxon>Eukaryota</taxon>
        <taxon>Metazoa</taxon>
        <taxon>Cnidaria</taxon>
        <taxon>Anthozoa</taxon>
        <taxon>Hexacorallia</taxon>
        <taxon>Actiniaria</taxon>
        <taxon>Edwardsiidae</taxon>
        <taxon>Nematostella</taxon>
    </lineage>
</organism>
<sequence length="384" mass="44155">MSDRTIVENFRDREGYRCGYCGSTDSNYSHGMWAHQLTCQDYQDLIDRGFRRSGKYCYKPDLNKMCCPCYPIRCEALHFRATKSQKKVLKRMTKYLTVPQAEGGRTIPCLLQQGNYHVPLQKTRPCIVKMLRMTGKVLTFITVCNYDECKCQITLDYGEMCGLREKSQITRFSTITPGKGPDPSKPPCRKAKDIRRQRRQQKKKNGVEEYRRFLCSSPLVVSAPHMGYGSFHQQYWLDGRIIAVGVLDILPSCISSVYLFYDPAYSHLSLGVYSALRETITLHTLCAQRRIAGFPLSSVGLNSTPTNTRDWIRLGRVIYPNFPSTDINKMLILYERQAMPYLIYRAIKQNEDDEGDDNDDTDEIQELADMVGPAVAQRMLLFRS</sequence>
<evidence type="ECO:0000313" key="10">
    <source>
        <dbReference type="Proteomes" id="UP000001593"/>
    </source>
</evidence>
<keyword evidence="10" id="KW-1185">Reference proteome</keyword>
<dbReference type="GO" id="GO:0004057">
    <property type="term" value="F:arginyl-tRNA--protein transferase activity"/>
    <property type="evidence" value="ECO:0000318"/>
    <property type="project" value="GO_Central"/>
</dbReference>